<dbReference type="RefSeq" id="WP_147852644.1">
    <property type="nucleotide sequence ID" value="NZ_VDUZ01000098.1"/>
</dbReference>
<feature type="domain" description="ABC transmembrane type-1" evidence="9">
    <location>
        <begin position="78"/>
        <end position="265"/>
    </location>
</feature>
<evidence type="ECO:0000313" key="10">
    <source>
        <dbReference type="EMBL" id="TXL69181.1"/>
    </source>
</evidence>
<dbReference type="CDD" id="cd06261">
    <property type="entry name" value="TM_PBP2"/>
    <property type="match status" value="1"/>
</dbReference>
<dbReference type="GO" id="GO:0005886">
    <property type="term" value="C:plasma membrane"/>
    <property type="evidence" value="ECO:0007669"/>
    <property type="project" value="UniProtKB-SubCell"/>
</dbReference>
<dbReference type="OrthoDB" id="9782004at2"/>
<reference evidence="10 11" key="1">
    <citation type="submission" date="2019-06" db="EMBL/GenBank/DDBJ databases">
        <title>New taxonomy in bacterial strain CC-CFT640, isolated from vineyard.</title>
        <authorList>
            <person name="Lin S.-Y."/>
            <person name="Tsai C.-F."/>
            <person name="Young C.-C."/>
        </authorList>
    </citation>
    <scope>NUCLEOTIDE SEQUENCE [LARGE SCALE GENOMIC DNA]</scope>
    <source>
        <strain evidence="10 11">CC-CFT640</strain>
    </source>
</reference>
<feature type="transmembrane region" description="Helical" evidence="8">
    <location>
        <begin position="22"/>
        <end position="47"/>
    </location>
</feature>
<dbReference type="SUPFAM" id="SSF161098">
    <property type="entry name" value="MetI-like"/>
    <property type="match status" value="1"/>
</dbReference>
<comment type="subcellular location">
    <subcellularLocation>
        <location evidence="1">Cell inner membrane</location>
        <topology evidence="1">Multi-pass membrane protein</topology>
    </subcellularLocation>
    <subcellularLocation>
        <location evidence="8">Cell membrane</location>
        <topology evidence="8">Multi-pass membrane protein</topology>
    </subcellularLocation>
</comment>
<comment type="caution">
    <text evidence="10">The sequence shown here is derived from an EMBL/GenBank/DDBJ whole genome shotgun (WGS) entry which is preliminary data.</text>
</comment>
<feature type="transmembrane region" description="Helical" evidence="8">
    <location>
        <begin position="244"/>
        <end position="266"/>
    </location>
</feature>
<proteinExistence type="inferred from homology"/>
<evidence type="ECO:0000259" key="9">
    <source>
        <dbReference type="PROSITE" id="PS50928"/>
    </source>
</evidence>
<dbReference type="PANTHER" id="PTHR43357">
    <property type="entry name" value="INNER MEMBRANE ABC TRANSPORTER PERMEASE PROTEIN YDCV"/>
    <property type="match status" value="1"/>
</dbReference>
<dbReference type="InterPro" id="IPR035906">
    <property type="entry name" value="MetI-like_sf"/>
</dbReference>
<dbReference type="Pfam" id="PF00528">
    <property type="entry name" value="BPD_transp_1"/>
    <property type="match status" value="1"/>
</dbReference>
<evidence type="ECO:0000256" key="7">
    <source>
        <dbReference type="ARBA" id="ARBA00023136"/>
    </source>
</evidence>
<dbReference type="EMBL" id="VDUZ01000098">
    <property type="protein sequence ID" value="TXL69181.1"/>
    <property type="molecule type" value="Genomic_DNA"/>
</dbReference>
<evidence type="ECO:0000256" key="3">
    <source>
        <dbReference type="ARBA" id="ARBA00022475"/>
    </source>
</evidence>
<evidence type="ECO:0000313" key="11">
    <source>
        <dbReference type="Proteomes" id="UP000321638"/>
    </source>
</evidence>
<evidence type="ECO:0000256" key="6">
    <source>
        <dbReference type="ARBA" id="ARBA00022989"/>
    </source>
</evidence>
<keyword evidence="4" id="KW-0997">Cell inner membrane</keyword>
<keyword evidence="2 8" id="KW-0813">Transport</keyword>
<dbReference type="Gene3D" id="1.10.3720.10">
    <property type="entry name" value="MetI-like"/>
    <property type="match status" value="1"/>
</dbReference>
<dbReference type="GO" id="GO:0055085">
    <property type="term" value="P:transmembrane transport"/>
    <property type="evidence" value="ECO:0007669"/>
    <property type="project" value="InterPro"/>
</dbReference>
<gene>
    <name evidence="10" type="ORF">FHP25_40125</name>
</gene>
<sequence>MAGGSIPRTTIPRTIGERCWRLALFAGSGAVLLFLIAPILAVLPLSLNDSQFLAYPLRGFTWRWYEELLGSARWGLSVRNSFFIGIMSALLATVLGTLAAIGLNVSDFRGKTALTAVLLSPMVVPVVIYAVGLYLFFAPLGLTQTYTGLIMAHAALGAPFVVVTVSAVLASFDWRLVRAAQSLGANPFTVFRTIMLPLLAPGVFSGALFAFGTSFDEVVTLLLIGGPQHRTLPREMFSSLREDISPTIAAATALMLVTAVLLLITVERLKARTARLTRPAPGP</sequence>
<evidence type="ECO:0000256" key="8">
    <source>
        <dbReference type="RuleBase" id="RU363032"/>
    </source>
</evidence>
<keyword evidence="5 8" id="KW-0812">Transmembrane</keyword>
<feature type="transmembrane region" description="Helical" evidence="8">
    <location>
        <begin position="82"/>
        <end position="101"/>
    </location>
</feature>
<dbReference type="InterPro" id="IPR000515">
    <property type="entry name" value="MetI-like"/>
</dbReference>
<protein>
    <submittedName>
        <fullName evidence="10">ABC transporter permease</fullName>
    </submittedName>
</protein>
<feature type="transmembrane region" description="Helical" evidence="8">
    <location>
        <begin position="149"/>
        <end position="172"/>
    </location>
</feature>
<comment type="similarity">
    <text evidence="8">Belongs to the binding-protein-dependent transport system permease family.</text>
</comment>
<evidence type="ECO:0000256" key="2">
    <source>
        <dbReference type="ARBA" id="ARBA00022448"/>
    </source>
</evidence>
<keyword evidence="6 8" id="KW-1133">Transmembrane helix</keyword>
<organism evidence="10 11">
    <name type="scientific">Vineibacter terrae</name>
    <dbReference type="NCBI Taxonomy" id="2586908"/>
    <lineage>
        <taxon>Bacteria</taxon>
        <taxon>Pseudomonadati</taxon>
        <taxon>Pseudomonadota</taxon>
        <taxon>Alphaproteobacteria</taxon>
        <taxon>Hyphomicrobiales</taxon>
        <taxon>Vineibacter</taxon>
    </lineage>
</organism>
<feature type="transmembrane region" description="Helical" evidence="8">
    <location>
        <begin position="193"/>
        <end position="212"/>
    </location>
</feature>
<dbReference type="PANTHER" id="PTHR43357:SF4">
    <property type="entry name" value="INNER MEMBRANE ABC TRANSPORTER PERMEASE PROTEIN YDCV"/>
    <property type="match status" value="1"/>
</dbReference>
<evidence type="ECO:0000256" key="1">
    <source>
        <dbReference type="ARBA" id="ARBA00004429"/>
    </source>
</evidence>
<name>A0A5C8P5Z6_9HYPH</name>
<feature type="transmembrane region" description="Helical" evidence="8">
    <location>
        <begin position="113"/>
        <end position="137"/>
    </location>
</feature>
<keyword evidence="11" id="KW-1185">Reference proteome</keyword>
<dbReference type="AlphaFoldDB" id="A0A5C8P5Z6"/>
<evidence type="ECO:0000256" key="4">
    <source>
        <dbReference type="ARBA" id="ARBA00022519"/>
    </source>
</evidence>
<evidence type="ECO:0000256" key="5">
    <source>
        <dbReference type="ARBA" id="ARBA00022692"/>
    </source>
</evidence>
<accession>A0A5C8P5Z6</accession>
<dbReference type="Proteomes" id="UP000321638">
    <property type="component" value="Unassembled WGS sequence"/>
</dbReference>
<keyword evidence="3" id="KW-1003">Cell membrane</keyword>
<keyword evidence="7 8" id="KW-0472">Membrane</keyword>
<dbReference type="PROSITE" id="PS50928">
    <property type="entry name" value="ABC_TM1"/>
    <property type="match status" value="1"/>
</dbReference>